<protein>
    <recommendedName>
        <fullName evidence="11">Complex III subunit VI</fullName>
    </recommendedName>
    <alternativeName>
        <fullName evidence="10">Mitochondrial hinge protein</fullName>
    </alternativeName>
</protein>
<dbReference type="Proteomes" id="UP000256970">
    <property type="component" value="Unassembled WGS sequence"/>
</dbReference>
<evidence type="ECO:0000256" key="8">
    <source>
        <dbReference type="ARBA" id="ARBA00023136"/>
    </source>
</evidence>
<keyword evidence="8" id="KW-0472">Membrane</keyword>
<evidence type="ECO:0000256" key="1">
    <source>
        <dbReference type="ARBA" id="ARBA00004137"/>
    </source>
</evidence>
<dbReference type="FunFam" id="1.10.287.20:FF:000001">
    <property type="entry name" value="Cytochrome b-c1 complex subunit 6"/>
    <property type="match status" value="1"/>
</dbReference>
<dbReference type="InterPro" id="IPR003422">
    <property type="entry name" value="Cyt_b-c1_6"/>
</dbReference>
<evidence type="ECO:0000256" key="2">
    <source>
        <dbReference type="ARBA" id="ARBA00006498"/>
    </source>
</evidence>
<evidence type="ECO:0000313" key="14">
    <source>
        <dbReference type="Proteomes" id="UP000256970"/>
    </source>
</evidence>
<evidence type="ECO:0000313" key="13">
    <source>
        <dbReference type="EMBL" id="SZX73112.1"/>
    </source>
</evidence>
<dbReference type="EMBL" id="FNXT01001184">
    <property type="protein sequence ID" value="SZX73112.1"/>
    <property type="molecule type" value="Genomic_DNA"/>
</dbReference>
<evidence type="ECO:0000256" key="6">
    <source>
        <dbReference type="ARBA" id="ARBA00022982"/>
    </source>
</evidence>
<evidence type="ECO:0000256" key="9">
    <source>
        <dbReference type="ARBA" id="ARBA00023157"/>
    </source>
</evidence>
<proteinExistence type="inferred from homology"/>
<dbReference type="GO" id="GO:0006122">
    <property type="term" value="P:mitochondrial electron transport, ubiquinol to cytochrome c"/>
    <property type="evidence" value="ECO:0007669"/>
    <property type="project" value="InterPro"/>
</dbReference>
<dbReference type="Gene3D" id="1.10.287.20">
    <property type="entry name" value="Ubiquinol-cytochrome C reductase hinge domain"/>
    <property type="match status" value="1"/>
</dbReference>
<organism evidence="13 14">
    <name type="scientific">Tetradesmus obliquus</name>
    <name type="common">Green alga</name>
    <name type="synonym">Acutodesmus obliquus</name>
    <dbReference type="NCBI Taxonomy" id="3088"/>
    <lineage>
        <taxon>Eukaryota</taxon>
        <taxon>Viridiplantae</taxon>
        <taxon>Chlorophyta</taxon>
        <taxon>core chlorophytes</taxon>
        <taxon>Chlorophyceae</taxon>
        <taxon>CS clade</taxon>
        <taxon>Sphaeropleales</taxon>
        <taxon>Scenedesmaceae</taxon>
        <taxon>Tetradesmus</taxon>
    </lineage>
</organism>
<keyword evidence="3" id="KW-0813">Transport</keyword>
<evidence type="ECO:0000256" key="10">
    <source>
        <dbReference type="ARBA" id="ARBA00044364"/>
    </source>
</evidence>
<keyword evidence="4" id="KW-0679">Respiratory chain</keyword>
<keyword evidence="6" id="KW-0249">Electron transport</keyword>
<comment type="similarity">
    <text evidence="2">Belongs to the UQCRH/QCR6 family.</text>
</comment>
<evidence type="ECO:0000256" key="11">
    <source>
        <dbReference type="ARBA" id="ARBA00076110"/>
    </source>
</evidence>
<accession>A0A383W7H5</accession>
<gene>
    <name evidence="13" type="ORF">BQ4739_LOCUS13228</name>
</gene>
<dbReference type="GO" id="GO:0005743">
    <property type="term" value="C:mitochondrial inner membrane"/>
    <property type="evidence" value="ECO:0007669"/>
    <property type="project" value="UniProtKB-SubCell"/>
</dbReference>
<dbReference type="SUPFAM" id="SSF81531">
    <property type="entry name" value="Non-heme 11 kDa protein of cytochrome bc1 complex (Ubiquinol-cytochrome c reductase)"/>
    <property type="match status" value="1"/>
</dbReference>
<evidence type="ECO:0000256" key="4">
    <source>
        <dbReference type="ARBA" id="ARBA00022660"/>
    </source>
</evidence>
<dbReference type="InterPro" id="IPR023184">
    <property type="entry name" value="Ubol_cytC_Rdtase_hinge_dom"/>
</dbReference>
<keyword evidence="14" id="KW-1185">Reference proteome</keyword>
<reference evidence="13 14" key="1">
    <citation type="submission" date="2016-10" db="EMBL/GenBank/DDBJ databases">
        <authorList>
            <person name="Cai Z."/>
        </authorList>
    </citation>
    <scope>NUCLEOTIDE SEQUENCE [LARGE SCALE GENOMIC DNA]</scope>
</reference>
<evidence type="ECO:0000259" key="12">
    <source>
        <dbReference type="Pfam" id="PF02320"/>
    </source>
</evidence>
<name>A0A383W7H5_TETOB</name>
<keyword evidence="7" id="KW-0496">Mitochondrion</keyword>
<evidence type="ECO:0000256" key="3">
    <source>
        <dbReference type="ARBA" id="ARBA00022448"/>
    </source>
</evidence>
<keyword evidence="5" id="KW-0999">Mitochondrion inner membrane</keyword>
<sequence>MVPVQPEFLQGPVRVQRGVNTLSELGGSNWELAILLAPLVAAAASMVEYTEEDPKPQLEDACKVECLKEWHQYQECAKRIENSDHDGAHCTGWAFDYWKCIDKCVAPKLFQRLK</sequence>
<dbReference type="InterPro" id="IPR036811">
    <property type="entry name" value="Ubol_cytC_Rdtase_hinge_dom_sf"/>
</dbReference>
<evidence type="ECO:0000256" key="5">
    <source>
        <dbReference type="ARBA" id="ARBA00022792"/>
    </source>
</evidence>
<dbReference type="STRING" id="3088.A0A383W7H5"/>
<dbReference type="Pfam" id="PF02320">
    <property type="entry name" value="UCR_hinge"/>
    <property type="match status" value="1"/>
</dbReference>
<dbReference type="PANTHER" id="PTHR15336:SF0">
    <property type="entry name" value="CYTOCHROME B-C1 COMPLEX SUBUNIT 6, MITOCHONDRIAL"/>
    <property type="match status" value="1"/>
</dbReference>
<comment type="subcellular location">
    <subcellularLocation>
        <location evidence="1">Mitochondrion inner membrane</location>
        <topology evidence="1">Peripheral membrane protein</topology>
        <orientation evidence="1">Intermembrane side</orientation>
    </subcellularLocation>
</comment>
<dbReference type="AlphaFoldDB" id="A0A383W7H5"/>
<feature type="domain" description="Ubiquinol-cytochrome C reductase hinge" evidence="12">
    <location>
        <begin position="53"/>
        <end position="114"/>
    </location>
</feature>
<keyword evidence="9" id="KW-1015">Disulfide bond</keyword>
<evidence type="ECO:0000256" key="7">
    <source>
        <dbReference type="ARBA" id="ARBA00023128"/>
    </source>
</evidence>
<dbReference type="PANTHER" id="PTHR15336">
    <property type="entry name" value="UBIQUINOL-CYTOCHROME C REDUCTASE COMPLEX 7.8 KDA PROTEIN"/>
    <property type="match status" value="1"/>
</dbReference>